<dbReference type="OrthoDB" id="9790355at2"/>
<dbReference type="PANTHER" id="PTHR43080:SF2">
    <property type="entry name" value="CBS DOMAIN-CONTAINING PROTEIN"/>
    <property type="match status" value="1"/>
</dbReference>
<feature type="domain" description="CBS" evidence="3">
    <location>
        <begin position="77"/>
        <end position="132"/>
    </location>
</feature>
<accession>A0A4P6P7L1</accession>
<evidence type="ECO:0000256" key="2">
    <source>
        <dbReference type="PROSITE-ProRule" id="PRU00703"/>
    </source>
</evidence>
<keyword evidence="1 2" id="KW-0129">CBS domain</keyword>
<evidence type="ECO:0000313" key="5">
    <source>
        <dbReference type="Proteomes" id="UP000290244"/>
    </source>
</evidence>
<evidence type="ECO:0000256" key="1">
    <source>
        <dbReference type="ARBA" id="ARBA00023122"/>
    </source>
</evidence>
<organism evidence="4 5">
    <name type="scientific">Litorilituus sediminis</name>
    <dbReference type="NCBI Taxonomy" id="718192"/>
    <lineage>
        <taxon>Bacteria</taxon>
        <taxon>Pseudomonadati</taxon>
        <taxon>Pseudomonadota</taxon>
        <taxon>Gammaproteobacteria</taxon>
        <taxon>Alteromonadales</taxon>
        <taxon>Colwelliaceae</taxon>
        <taxon>Litorilituus</taxon>
    </lineage>
</organism>
<proteinExistence type="predicted"/>
<dbReference type="RefSeq" id="WP_130604176.1">
    <property type="nucleotide sequence ID" value="NZ_CP034759.1"/>
</dbReference>
<dbReference type="KEGG" id="lsd:EMK97_18115"/>
<dbReference type="InterPro" id="IPR000644">
    <property type="entry name" value="CBS_dom"/>
</dbReference>
<keyword evidence="5" id="KW-1185">Reference proteome</keyword>
<sequence>MTKMNLLALAQQQSTTVSTNTPLSDIVATLSTIAINSLPVLNEQKQLVGLVSEQDCHKALLMSSYHCDKPVTAIDIMQQNPLTITAQQSIADIAIQTVELAQDSFPLIHKDHFVGSISRTNILSALNNSLSLCS</sequence>
<name>A0A4P6P7L1_9GAMM</name>
<dbReference type="Proteomes" id="UP000290244">
    <property type="component" value="Chromosome"/>
</dbReference>
<dbReference type="Pfam" id="PF00571">
    <property type="entry name" value="CBS"/>
    <property type="match status" value="2"/>
</dbReference>
<evidence type="ECO:0000259" key="3">
    <source>
        <dbReference type="PROSITE" id="PS51371"/>
    </source>
</evidence>
<dbReference type="SUPFAM" id="SSF54631">
    <property type="entry name" value="CBS-domain pair"/>
    <property type="match status" value="1"/>
</dbReference>
<protein>
    <submittedName>
        <fullName evidence="4">CBS domain-containing protein</fullName>
    </submittedName>
</protein>
<dbReference type="EMBL" id="CP034759">
    <property type="protein sequence ID" value="QBG37514.1"/>
    <property type="molecule type" value="Genomic_DNA"/>
</dbReference>
<gene>
    <name evidence="4" type="ORF">EMK97_18115</name>
</gene>
<dbReference type="InterPro" id="IPR046342">
    <property type="entry name" value="CBS_dom_sf"/>
</dbReference>
<reference evidence="4 5" key="1">
    <citation type="submission" date="2018-12" db="EMBL/GenBank/DDBJ databases">
        <title>Complete genome of Litorilituus sediminis.</title>
        <authorList>
            <person name="Liu A."/>
            <person name="Rong J."/>
        </authorList>
    </citation>
    <scope>NUCLEOTIDE SEQUENCE [LARGE SCALE GENOMIC DNA]</scope>
    <source>
        <strain evidence="4 5">JCM 17549</strain>
    </source>
</reference>
<dbReference type="PANTHER" id="PTHR43080">
    <property type="entry name" value="CBS DOMAIN-CONTAINING PROTEIN CBSX3, MITOCHONDRIAL"/>
    <property type="match status" value="1"/>
</dbReference>
<dbReference type="Gene3D" id="3.10.580.10">
    <property type="entry name" value="CBS-domain"/>
    <property type="match status" value="1"/>
</dbReference>
<dbReference type="PROSITE" id="PS51371">
    <property type="entry name" value="CBS"/>
    <property type="match status" value="2"/>
</dbReference>
<evidence type="ECO:0000313" key="4">
    <source>
        <dbReference type="EMBL" id="QBG37514.1"/>
    </source>
</evidence>
<dbReference type="SMART" id="SM00116">
    <property type="entry name" value="CBS"/>
    <property type="match status" value="2"/>
</dbReference>
<dbReference type="InterPro" id="IPR051257">
    <property type="entry name" value="Diverse_CBS-Domain"/>
</dbReference>
<feature type="domain" description="CBS" evidence="3">
    <location>
        <begin position="1"/>
        <end position="69"/>
    </location>
</feature>
<dbReference type="AlphaFoldDB" id="A0A4P6P7L1"/>